<dbReference type="Pfam" id="PF00786">
    <property type="entry name" value="PBD"/>
    <property type="match status" value="1"/>
</dbReference>
<organism evidence="15 16">
    <name type="scientific">Russula ochroleuca</name>
    <dbReference type="NCBI Taxonomy" id="152965"/>
    <lineage>
        <taxon>Eukaryota</taxon>
        <taxon>Fungi</taxon>
        <taxon>Dikarya</taxon>
        <taxon>Basidiomycota</taxon>
        <taxon>Agaricomycotina</taxon>
        <taxon>Agaricomycetes</taxon>
        <taxon>Russulales</taxon>
        <taxon>Russulaceae</taxon>
        <taxon>Russula</taxon>
    </lineage>
</organism>
<dbReference type="SUPFAM" id="SSF56112">
    <property type="entry name" value="Protein kinase-like (PK-like)"/>
    <property type="match status" value="1"/>
</dbReference>
<dbReference type="InterPro" id="IPR000095">
    <property type="entry name" value="CRIB_dom"/>
</dbReference>
<evidence type="ECO:0000256" key="3">
    <source>
        <dbReference type="ARBA" id="ARBA00012513"/>
    </source>
</evidence>
<evidence type="ECO:0000256" key="8">
    <source>
        <dbReference type="ARBA" id="ARBA00022777"/>
    </source>
</evidence>
<feature type="compositionally biased region" description="Low complexity" evidence="13">
    <location>
        <begin position="448"/>
        <end position="458"/>
    </location>
</feature>
<evidence type="ECO:0000256" key="1">
    <source>
        <dbReference type="ARBA" id="ARBA00001946"/>
    </source>
</evidence>
<dbReference type="PROSITE" id="PS50011">
    <property type="entry name" value="PROTEIN_KINASE_DOM"/>
    <property type="match status" value="1"/>
</dbReference>
<sequence length="768" mass="83325">MGLSSQTYDAHTPSGSSSRTSISGALYHKSSKETIQSYQGSISNSSVHTSASKATIPKELFGLSEQDPSTSDRKSFHSLVKQNFGFRNESLSTVCTIREPDSNSSFTASFTPRQTFRSLSLSSLEDEAESSLPSTPRSSQTTSLIANPSPNPNPNPNPNPSPNPSPSPAYAVPPSPPSDDGDSLFSFPSTYPTAFAPPVAVASFSPPSPYRMGTVSRSRRGTVTTKGKGMLGFMTDFLNSNKRPEISTPFVSTPFDPVHLTRCGFNSSTREFTGLPKGWQQLLQDGGISEFDHQLAVMEIVKFYQEGGGDIWDKMGHAPAPGSSQSPPIPGTAYSGLSKSVDDSFVPKVVSSSHPPASYRPAPAPPQSNLDLLNPLQSVPKPPRSDALVRANATKDRRSPGPPASVKATARELPNSSAADLAMKSQATVGVSGPVAMHRAPQPPTEPQQQSAAVASVAKTAGATPRRREKKKEDKVDDVEKVMRLQQICMTVDPTRLYRKLVKTGQGFTACQVGTNLSVAIKQMDLYKQPRKDLLINEILVLRTLRHVNIVNYIDSFLYKNELWVVMEYMEGGSLTDIVTENLMTEGQIAAVSRETAQGLQHLHKHGVIHRNIKSANVLLSLTGDIKLTDFGFCAQITDPAHAKRTSMVGTSYWMAPEVVTRREYGPKVDIWSLGIMAIEMIEGAPPYSNEKSGEARYLIATNGTPTISSSENLSSTFRDYLAKTLEVDAEKRLDTTQLLQHPFFSIAEPLRTLVPLIKAAREISGNK</sequence>
<evidence type="ECO:0000256" key="11">
    <source>
        <dbReference type="ARBA" id="ARBA00047899"/>
    </source>
</evidence>
<feature type="domain" description="Protein kinase" evidence="14">
    <location>
        <begin position="495"/>
        <end position="745"/>
    </location>
</feature>
<evidence type="ECO:0000256" key="4">
    <source>
        <dbReference type="ARBA" id="ARBA00022527"/>
    </source>
</evidence>
<comment type="catalytic activity">
    <reaction evidence="11">
        <text>L-threonyl-[protein] + ATP = O-phospho-L-threonyl-[protein] + ADP + H(+)</text>
        <dbReference type="Rhea" id="RHEA:46608"/>
        <dbReference type="Rhea" id="RHEA-COMP:11060"/>
        <dbReference type="Rhea" id="RHEA-COMP:11605"/>
        <dbReference type="ChEBI" id="CHEBI:15378"/>
        <dbReference type="ChEBI" id="CHEBI:30013"/>
        <dbReference type="ChEBI" id="CHEBI:30616"/>
        <dbReference type="ChEBI" id="CHEBI:61977"/>
        <dbReference type="ChEBI" id="CHEBI:456216"/>
        <dbReference type="EC" id="2.7.11.1"/>
    </reaction>
</comment>
<keyword evidence="9" id="KW-0067">ATP-binding</keyword>
<dbReference type="GO" id="GO:0005524">
    <property type="term" value="F:ATP binding"/>
    <property type="evidence" value="ECO:0007669"/>
    <property type="project" value="UniProtKB-KW"/>
</dbReference>
<evidence type="ECO:0000256" key="7">
    <source>
        <dbReference type="ARBA" id="ARBA00022741"/>
    </source>
</evidence>
<feature type="compositionally biased region" description="Low complexity" evidence="13">
    <location>
        <begin position="14"/>
        <end position="23"/>
    </location>
</feature>
<evidence type="ECO:0000256" key="13">
    <source>
        <dbReference type="SAM" id="MobiDB-lite"/>
    </source>
</evidence>
<dbReference type="Gene3D" id="3.30.200.20">
    <property type="entry name" value="Phosphorylase Kinase, domain 1"/>
    <property type="match status" value="1"/>
</dbReference>
<evidence type="ECO:0000256" key="6">
    <source>
        <dbReference type="ARBA" id="ARBA00022723"/>
    </source>
</evidence>
<keyword evidence="6" id="KW-0479">Metal-binding</keyword>
<dbReference type="EC" id="2.7.11.1" evidence="3"/>
<feature type="compositionally biased region" description="Low complexity" evidence="13">
    <location>
        <begin position="351"/>
        <end position="361"/>
    </location>
</feature>
<dbReference type="InterPro" id="IPR033923">
    <property type="entry name" value="PAK_BD"/>
</dbReference>
<dbReference type="OrthoDB" id="248923at2759"/>
<feature type="region of interest" description="Disordered" evidence="13">
    <location>
        <begin position="314"/>
        <end position="420"/>
    </location>
</feature>
<keyword evidence="5" id="KW-0808">Transferase</keyword>
<dbReference type="Proteomes" id="UP000759537">
    <property type="component" value="Unassembled WGS sequence"/>
</dbReference>
<feature type="compositionally biased region" description="Pro residues" evidence="13">
    <location>
        <begin position="149"/>
        <end position="177"/>
    </location>
</feature>
<name>A0A9P5T969_9AGAM</name>
<comment type="similarity">
    <text evidence="2">Belongs to the protein kinase superfamily. STE Ser/Thr protein kinase family. STE20 subfamily.</text>
</comment>
<dbReference type="CDD" id="cd01093">
    <property type="entry name" value="CRIB_PAK_like"/>
    <property type="match status" value="1"/>
</dbReference>
<keyword evidence="8 15" id="KW-0418">Kinase</keyword>
<evidence type="ECO:0000256" key="12">
    <source>
        <dbReference type="ARBA" id="ARBA00048679"/>
    </source>
</evidence>
<comment type="catalytic activity">
    <reaction evidence="12">
        <text>L-seryl-[protein] + ATP = O-phospho-L-seryl-[protein] + ADP + H(+)</text>
        <dbReference type="Rhea" id="RHEA:17989"/>
        <dbReference type="Rhea" id="RHEA-COMP:9863"/>
        <dbReference type="Rhea" id="RHEA-COMP:11604"/>
        <dbReference type="ChEBI" id="CHEBI:15378"/>
        <dbReference type="ChEBI" id="CHEBI:29999"/>
        <dbReference type="ChEBI" id="CHEBI:30616"/>
        <dbReference type="ChEBI" id="CHEBI:83421"/>
        <dbReference type="ChEBI" id="CHEBI:456216"/>
        <dbReference type="EC" id="2.7.11.1"/>
    </reaction>
</comment>
<dbReference type="PANTHER" id="PTHR45832:SF22">
    <property type="entry name" value="SERINE_THREONINE-PROTEIN KINASE SAMKA-RELATED"/>
    <property type="match status" value="1"/>
</dbReference>
<dbReference type="Gene3D" id="3.90.810.10">
    <property type="entry name" value="CRIB domain"/>
    <property type="match status" value="1"/>
</dbReference>
<dbReference type="CDD" id="cd06614">
    <property type="entry name" value="STKc_PAK"/>
    <property type="match status" value="1"/>
</dbReference>
<dbReference type="Gene3D" id="1.10.510.10">
    <property type="entry name" value="Transferase(Phosphotransferase) domain 1"/>
    <property type="match status" value="1"/>
</dbReference>
<dbReference type="InterPro" id="IPR000719">
    <property type="entry name" value="Prot_kinase_dom"/>
</dbReference>
<dbReference type="FunFam" id="1.10.510.10:FF:000768">
    <property type="entry name" value="Non-specific serine/threonine protein kinase"/>
    <property type="match status" value="1"/>
</dbReference>
<feature type="region of interest" description="Disordered" evidence="13">
    <location>
        <begin position="434"/>
        <end position="477"/>
    </location>
</feature>
<keyword evidence="7" id="KW-0547">Nucleotide-binding</keyword>
<evidence type="ECO:0000256" key="2">
    <source>
        <dbReference type="ARBA" id="ARBA00008874"/>
    </source>
</evidence>
<evidence type="ECO:0000256" key="9">
    <source>
        <dbReference type="ARBA" id="ARBA00022840"/>
    </source>
</evidence>
<comment type="cofactor">
    <cofactor evidence="1">
        <name>Mg(2+)</name>
        <dbReference type="ChEBI" id="CHEBI:18420"/>
    </cofactor>
</comment>
<proteinExistence type="inferred from homology"/>
<reference evidence="15" key="1">
    <citation type="submission" date="2019-10" db="EMBL/GenBank/DDBJ databases">
        <authorList>
            <consortium name="DOE Joint Genome Institute"/>
            <person name="Kuo A."/>
            <person name="Miyauchi S."/>
            <person name="Kiss E."/>
            <person name="Drula E."/>
            <person name="Kohler A."/>
            <person name="Sanchez-Garcia M."/>
            <person name="Andreopoulos B."/>
            <person name="Barry K.W."/>
            <person name="Bonito G."/>
            <person name="Buee M."/>
            <person name="Carver A."/>
            <person name="Chen C."/>
            <person name="Cichocki N."/>
            <person name="Clum A."/>
            <person name="Culley D."/>
            <person name="Crous P.W."/>
            <person name="Fauchery L."/>
            <person name="Girlanda M."/>
            <person name="Hayes R."/>
            <person name="Keri Z."/>
            <person name="LaButti K."/>
            <person name="Lipzen A."/>
            <person name="Lombard V."/>
            <person name="Magnuson J."/>
            <person name="Maillard F."/>
            <person name="Morin E."/>
            <person name="Murat C."/>
            <person name="Nolan M."/>
            <person name="Ohm R."/>
            <person name="Pangilinan J."/>
            <person name="Pereira M."/>
            <person name="Perotto S."/>
            <person name="Peter M."/>
            <person name="Riley R."/>
            <person name="Sitrit Y."/>
            <person name="Stielow B."/>
            <person name="Szollosi G."/>
            <person name="Zifcakova L."/>
            <person name="Stursova M."/>
            <person name="Spatafora J.W."/>
            <person name="Tedersoo L."/>
            <person name="Vaario L.-M."/>
            <person name="Yamada A."/>
            <person name="Yan M."/>
            <person name="Wang P."/>
            <person name="Xu J."/>
            <person name="Bruns T."/>
            <person name="Baldrian P."/>
            <person name="Vilgalys R."/>
            <person name="Henrissat B."/>
            <person name="Grigoriev I.V."/>
            <person name="Hibbett D."/>
            <person name="Nagy L.G."/>
            <person name="Martin F.M."/>
        </authorList>
    </citation>
    <scope>NUCLEOTIDE SEQUENCE</scope>
    <source>
        <strain evidence="15">Prilba</strain>
    </source>
</reference>
<evidence type="ECO:0000313" key="15">
    <source>
        <dbReference type="EMBL" id="KAF8479628.1"/>
    </source>
</evidence>
<dbReference type="Pfam" id="PF00069">
    <property type="entry name" value="Pkinase"/>
    <property type="match status" value="1"/>
</dbReference>
<dbReference type="GO" id="GO:0046872">
    <property type="term" value="F:metal ion binding"/>
    <property type="evidence" value="ECO:0007669"/>
    <property type="project" value="UniProtKB-KW"/>
</dbReference>
<evidence type="ECO:0000259" key="14">
    <source>
        <dbReference type="PROSITE" id="PS50011"/>
    </source>
</evidence>
<evidence type="ECO:0000256" key="10">
    <source>
        <dbReference type="ARBA" id="ARBA00022842"/>
    </source>
</evidence>
<feature type="region of interest" description="Disordered" evidence="13">
    <location>
        <begin position="202"/>
        <end position="227"/>
    </location>
</feature>
<accession>A0A9P5T969</accession>
<feature type="region of interest" description="Disordered" evidence="13">
    <location>
        <begin position="121"/>
        <end position="186"/>
    </location>
</feature>
<feature type="compositionally biased region" description="Low complexity" evidence="13">
    <location>
        <begin position="213"/>
        <end position="227"/>
    </location>
</feature>
<dbReference type="GO" id="GO:0004674">
    <property type="term" value="F:protein serine/threonine kinase activity"/>
    <property type="evidence" value="ECO:0007669"/>
    <property type="project" value="UniProtKB-KW"/>
</dbReference>
<feature type="compositionally biased region" description="Polar residues" evidence="13">
    <location>
        <begin position="135"/>
        <end position="145"/>
    </location>
</feature>
<keyword evidence="4" id="KW-0723">Serine/threonine-protein kinase</keyword>
<evidence type="ECO:0000256" key="5">
    <source>
        <dbReference type="ARBA" id="ARBA00022679"/>
    </source>
</evidence>
<dbReference type="PANTHER" id="PTHR45832">
    <property type="entry name" value="SERINE/THREONINE-PROTEIN KINASE SAMKA-RELATED-RELATED"/>
    <property type="match status" value="1"/>
</dbReference>
<protein>
    <recommendedName>
        <fullName evidence="3">non-specific serine/threonine protein kinase</fullName>
        <ecNumber evidence="3">2.7.11.1</ecNumber>
    </recommendedName>
</protein>
<comment type="caution">
    <text evidence="15">The sequence shown here is derived from an EMBL/GenBank/DDBJ whole genome shotgun (WGS) entry which is preliminary data.</text>
</comment>
<dbReference type="InterPro" id="IPR011009">
    <property type="entry name" value="Kinase-like_dom_sf"/>
</dbReference>
<keyword evidence="16" id="KW-1185">Reference proteome</keyword>
<gene>
    <name evidence="15" type="ORF">DFH94DRAFT_845200</name>
</gene>
<evidence type="ECO:0000313" key="16">
    <source>
        <dbReference type="Proteomes" id="UP000759537"/>
    </source>
</evidence>
<dbReference type="InterPro" id="IPR036936">
    <property type="entry name" value="CRIB_dom_sf"/>
</dbReference>
<reference evidence="15" key="2">
    <citation type="journal article" date="2020" name="Nat. Commun.">
        <title>Large-scale genome sequencing of mycorrhizal fungi provides insights into the early evolution of symbiotic traits.</title>
        <authorList>
            <person name="Miyauchi S."/>
            <person name="Kiss E."/>
            <person name="Kuo A."/>
            <person name="Drula E."/>
            <person name="Kohler A."/>
            <person name="Sanchez-Garcia M."/>
            <person name="Morin E."/>
            <person name="Andreopoulos B."/>
            <person name="Barry K.W."/>
            <person name="Bonito G."/>
            <person name="Buee M."/>
            <person name="Carver A."/>
            <person name="Chen C."/>
            <person name="Cichocki N."/>
            <person name="Clum A."/>
            <person name="Culley D."/>
            <person name="Crous P.W."/>
            <person name="Fauchery L."/>
            <person name="Girlanda M."/>
            <person name="Hayes R.D."/>
            <person name="Keri Z."/>
            <person name="LaButti K."/>
            <person name="Lipzen A."/>
            <person name="Lombard V."/>
            <person name="Magnuson J."/>
            <person name="Maillard F."/>
            <person name="Murat C."/>
            <person name="Nolan M."/>
            <person name="Ohm R.A."/>
            <person name="Pangilinan J."/>
            <person name="Pereira M.F."/>
            <person name="Perotto S."/>
            <person name="Peter M."/>
            <person name="Pfister S."/>
            <person name="Riley R."/>
            <person name="Sitrit Y."/>
            <person name="Stielow J.B."/>
            <person name="Szollosi G."/>
            <person name="Zifcakova L."/>
            <person name="Stursova M."/>
            <person name="Spatafora J.W."/>
            <person name="Tedersoo L."/>
            <person name="Vaario L.M."/>
            <person name="Yamada A."/>
            <person name="Yan M."/>
            <person name="Wang P."/>
            <person name="Xu J."/>
            <person name="Bruns T."/>
            <person name="Baldrian P."/>
            <person name="Vilgalys R."/>
            <person name="Dunand C."/>
            <person name="Henrissat B."/>
            <person name="Grigoriev I.V."/>
            <person name="Hibbett D."/>
            <person name="Nagy L.G."/>
            <person name="Martin F.M."/>
        </authorList>
    </citation>
    <scope>NUCLEOTIDE SEQUENCE</scope>
    <source>
        <strain evidence="15">Prilba</strain>
    </source>
</reference>
<keyword evidence="10" id="KW-0460">Magnesium</keyword>
<dbReference type="AlphaFoldDB" id="A0A9P5T969"/>
<dbReference type="EMBL" id="WHVB01000009">
    <property type="protein sequence ID" value="KAF8479628.1"/>
    <property type="molecule type" value="Genomic_DNA"/>
</dbReference>
<dbReference type="InterPro" id="IPR051931">
    <property type="entry name" value="PAK3-like"/>
</dbReference>
<feature type="region of interest" description="Disordered" evidence="13">
    <location>
        <begin position="1"/>
        <end position="25"/>
    </location>
</feature>